<evidence type="ECO:0000259" key="8">
    <source>
        <dbReference type="PROSITE" id="PS51845"/>
    </source>
</evidence>
<evidence type="ECO:0000313" key="9">
    <source>
        <dbReference type="EMBL" id="WZN58761.1"/>
    </source>
</evidence>
<gene>
    <name evidence="9" type="ORF">HKI87_01g02850</name>
</gene>
<dbReference type="EC" id="3.1.4.-" evidence="6"/>
<feature type="binding site" evidence="5">
    <location>
        <position position="576"/>
    </location>
    <ligand>
        <name>Zn(2+)</name>
        <dbReference type="ChEBI" id="CHEBI:29105"/>
        <label>1</label>
    </ligand>
</feature>
<keyword evidence="2 6" id="KW-0378">Hydrolase</keyword>
<comment type="similarity">
    <text evidence="6">Belongs to the cyclic nucleotide phosphodiesterase family.</text>
</comment>
<organism evidence="9 10">
    <name type="scientific">Chloropicon roscoffensis</name>
    <dbReference type="NCBI Taxonomy" id="1461544"/>
    <lineage>
        <taxon>Eukaryota</taxon>
        <taxon>Viridiplantae</taxon>
        <taxon>Chlorophyta</taxon>
        <taxon>Chloropicophyceae</taxon>
        <taxon>Chloropicales</taxon>
        <taxon>Chloropicaceae</taxon>
        <taxon>Chloropicon</taxon>
    </lineage>
</organism>
<keyword evidence="7" id="KW-0472">Membrane</keyword>
<dbReference type="Gene3D" id="1.10.1300.10">
    <property type="entry name" value="3'5'-cyclic nucleotide phosphodiesterase, catalytic domain"/>
    <property type="match status" value="1"/>
</dbReference>
<reference evidence="9 10" key="1">
    <citation type="submission" date="2024-03" db="EMBL/GenBank/DDBJ databases">
        <title>Complete genome sequence of the green alga Chloropicon roscoffensis RCC1871.</title>
        <authorList>
            <person name="Lemieux C."/>
            <person name="Pombert J.-F."/>
            <person name="Otis C."/>
            <person name="Turmel M."/>
        </authorList>
    </citation>
    <scope>NUCLEOTIDE SEQUENCE [LARGE SCALE GENOMIC DNA]</scope>
    <source>
        <strain evidence="9 10">RCC1871</strain>
    </source>
</reference>
<dbReference type="EMBL" id="CP151501">
    <property type="protein sequence ID" value="WZN58761.1"/>
    <property type="molecule type" value="Genomic_DNA"/>
</dbReference>
<dbReference type="SUPFAM" id="SSF109604">
    <property type="entry name" value="HD-domain/PDEase-like"/>
    <property type="match status" value="1"/>
</dbReference>
<comment type="cofactor">
    <cofactor evidence="6">
        <name>a divalent metal cation</name>
        <dbReference type="ChEBI" id="CHEBI:60240"/>
    </cofactor>
    <text evidence="6">Binds 2 divalent metal cations per subunit. Site 1 may preferentially bind zinc ions, while site 2 has a preference for magnesium and/or manganese ions.</text>
</comment>
<feature type="binding site" evidence="5">
    <location>
        <position position="575"/>
    </location>
    <ligand>
        <name>Zn(2+)</name>
        <dbReference type="ChEBI" id="CHEBI:29105"/>
        <label>1</label>
    </ligand>
</feature>
<dbReference type="Proteomes" id="UP001472866">
    <property type="component" value="Chromosome 01"/>
</dbReference>
<dbReference type="InterPro" id="IPR023174">
    <property type="entry name" value="PDEase_CS"/>
</dbReference>
<evidence type="ECO:0000256" key="4">
    <source>
        <dbReference type="PIRSR" id="PIRSR623088-2"/>
    </source>
</evidence>
<sequence length="877" mass="99690">MKNEVKSVSPLTSIGEIESENGNHEIVKNKKRRRSSFKKKGALTKKMLIKFLDSAGFQAYMFVCLVLALFAVDVIALHSYGDQVTEAMNIILTLVFASFLGEMILNCFIRDDYSKLETVMNFIATFSILLDITWITELWESSEGGGGSYERASRAARVGARAGRIGRIVRVVRLVRVIKMFALFFRCFRKDEEEDSMAPTNLGQKLAESISRLVALLIMITIWVAPMLTFEEFDESLSAWMTVFESHMENNATKAQLEPVVTDYYDFIMDGGLLKPVELDIYDHYWTWEPISGGYTPRKKDKITVKDGQIALRLDASKKNQEDAMLNILLVVVVVVELICFIALLNQTTSKLVVKPLERIFTIIRINASQIVGALDIEDSDEESEDEKEVDEINTIEAAVQKMTRIVKHVSGGGAQGAHMVKNYIEDANIDEKTKAWLVNQYDGSESVSESAAVAKKKKRERKFKRSIIAYDNVDLDFLNSWNFDVFLLKEEEMFAYVRAMFMEVGLYENGMVNDDLLSNFLKEVKKNYRDNPYHNFHHVIDVTHGVYRMLRLTEDRLDLTQYERMSLMVAAISHDMDHPGVNNAYLVHTLDPLAIKYNDSGVLENTHVACLYSMVTSKPNSNIFANIKDDKTWRDMRKNIIGCILHTDMAHHFKMVSQMDVFFELHSGVIEKKDGNPFETPEDRQFLMNCILHSADISNAVKPFGIYTKWANCVLEEFFSQGDKEAAKGLPKSPMMDRDTTSRAMSQVNFIEFIVGPLYLNLVKILPELSELAITLLNNRKTWGDSYVEEVDGKSVGPMSANMDFAAREEEKAKCANRYMKFKEKFEPVLAKMEELGFTSEVQLQKVGIQKKEKPNPRASVIGNLARRASISMGGK</sequence>
<feature type="transmembrane region" description="Helical" evidence="7">
    <location>
        <begin position="87"/>
        <end position="109"/>
    </location>
</feature>
<dbReference type="InterPro" id="IPR023088">
    <property type="entry name" value="PDEase"/>
</dbReference>
<dbReference type="InterPro" id="IPR036971">
    <property type="entry name" value="PDEase_catalytic_dom_sf"/>
</dbReference>
<evidence type="ECO:0000256" key="5">
    <source>
        <dbReference type="PIRSR" id="PIRSR623088-3"/>
    </source>
</evidence>
<dbReference type="GO" id="GO:0046872">
    <property type="term" value="F:metal ion binding"/>
    <property type="evidence" value="ECO:0007669"/>
    <property type="project" value="UniProtKB-KW"/>
</dbReference>
<evidence type="ECO:0000313" key="10">
    <source>
        <dbReference type="Proteomes" id="UP001472866"/>
    </source>
</evidence>
<feature type="binding site" evidence="5">
    <location>
        <position position="539"/>
    </location>
    <ligand>
        <name>Zn(2+)</name>
        <dbReference type="ChEBI" id="CHEBI:29105"/>
        <label>1</label>
    </ligand>
</feature>
<dbReference type="Pfam" id="PF00233">
    <property type="entry name" value="PDEase_I"/>
    <property type="match status" value="1"/>
</dbReference>
<evidence type="ECO:0000256" key="1">
    <source>
        <dbReference type="ARBA" id="ARBA00022723"/>
    </source>
</evidence>
<dbReference type="PANTHER" id="PTHR11347">
    <property type="entry name" value="CYCLIC NUCLEOTIDE PHOSPHODIESTERASE"/>
    <property type="match status" value="1"/>
</dbReference>
<keyword evidence="7" id="KW-0812">Transmembrane</keyword>
<evidence type="ECO:0000256" key="6">
    <source>
        <dbReference type="RuleBase" id="RU363067"/>
    </source>
</evidence>
<keyword evidence="10" id="KW-1185">Reference proteome</keyword>
<feature type="binding site" evidence="5">
    <location>
        <position position="697"/>
    </location>
    <ligand>
        <name>Zn(2+)</name>
        <dbReference type="ChEBI" id="CHEBI:29105"/>
        <label>1</label>
    </ligand>
</feature>
<dbReference type="CDD" id="cd00077">
    <property type="entry name" value="HDc"/>
    <property type="match status" value="1"/>
</dbReference>
<evidence type="ECO:0000256" key="2">
    <source>
        <dbReference type="ARBA" id="ARBA00022801"/>
    </source>
</evidence>
<feature type="binding site" evidence="4">
    <location>
        <position position="697"/>
    </location>
    <ligand>
        <name>AMP</name>
        <dbReference type="ChEBI" id="CHEBI:456215"/>
    </ligand>
</feature>
<feature type="binding site" evidence="4">
    <location>
        <position position="748"/>
    </location>
    <ligand>
        <name>AMP</name>
        <dbReference type="ChEBI" id="CHEBI:456215"/>
    </ligand>
</feature>
<dbReference type="GO" id="GO:0004114">
    <property type="term" value="F:3',5'-cyclic-nucleotide phosphodiesterase activity"/>
    <property type="evidence" value="ECO:0007669"/>
    <property type="project" value="InterPro"/>
</dbReference>
<proteinExistence type="inferred from homology"/>
<feature type="binding site" evidence="4">
    <location>
        <begin position="535"/>
        <end position="539"/>
    </location>
    <ligand>
        <name>AMP</name>
        <dbReference type="ChEBI" id="CHEBI:456215"/>
    </ligand>
</feature>
<feature type="transmembrane region" description="Helical" evidence="7">
    <location>
        <begin position="59"/>
        <end position="81"/>
    </location>
</feature>
<dbReference type="GO" id="GO:0007165">
    <property type="term" value="P:signal transduction"/>
    <property type="evidence" value="ECO:0007669"/>
    <property type="project" value="InterPro"/>
</dbReference>
<feature type="transmembrane region" description="Helical" evidence="7">
    <location>
        <begin position="324"/>
        <end position="345"/>
    </location>
</feature>
<evidence type="ECO:0000256" key="3">
    <source>
        <dbReference type="PIRSR" id="PIRSR623088-1"/>
    </source>
</evidence>
<dbReference type="PRINTS" id="PR00387">
    <property type="entry name" value="PDIESTERASE1"/>
</dbReference>
<evidence type="ECO:0000256" key="7">
    <source>
        <dbReference type="SAM" id="Phobius"/>
    </source>
</evidence>
<dbReference type="PROSITE" id="PS51845">
    <property type="entry name" value="PDEASE_I_2"/>
    <property type="match status" value="1"/>
</dbReference>
<accession>A0AAX4NYE3</accession>
<keyword evidence="7" id="KW-1133">Transmembrane helix</keyword>
<protein>
    <recommendedName>
        <fullName evidence="6">Phosphodiesterase</fullName>
        <ecNumber evidence="6">3.1.4.-</ecNumber>
    </recommendedName>
</protein>
<dbReference type="InterPro" id="IPR002073">
    <property type="entry name" value="PDEase_catalytic_dom"/>
</dbReference>
<dbReference type="InterPro" id="IPR003607">
    <property type="entry name" value="HD/PDEase_dom"/>
</dbReference>
<feature type="binding site" evidence="4">
    <location>
        <position position="576"/>
    </location>
    <ligand>
        <name>AMP</name>
        <dbReference type="ChEBI" id="CHEBI:456215"/>
    </ligand>
</feature>
<dbReference type="SMART" id="SM00471">
    <property type="entry name" value="HDc"/>
    <property type="match status" value="1"/>
</dbReference>
<dbReference type="AlphaFoldDB" id="A0AAX4NYE3"/>
<feature type="binding site" evidence="5">
    <location>
        <position position="576"/>
    </location>
    <ligand>
        <name>Zn(2+)</name>
        <dbReference type="ChEBI" id="CHEBI:29105"/>
        <label>2</label>
    </ligand>
</feature>
<dbReference type="Gene3D" id="1.10.287.70">
    <property type="match status" value="1"/>
</dbReference>
<keyword evidence="1 5" id="KW-0479">Metal-binding</keyword>
<feature type="active site" description="Proton donor" evidence="3">
    <location>
        <position position="535"/>
    </location>
</feature>
<name>A0AAX4NYE3_9CHLO</name>
<feature type="domain" description="PDEase" evidence="8">
    <location>
        <begin position="450"/>
        <end position="791"/>
    </location>
</feature>
<dbReference type="PROSITE" id="PS00126">
    <property type="entry name" value="PDEASE_I_1"/>
    <property type="match status" value="1"/>
</dbReference>